<name>A0AA40B490_9PEZI</name>
<feature type="signal peptide" evidence="1">
    <location>
        <begin position="1"/>
        <end position="18"/>
    </location>
</feature>
<protein>
    <submittedName>
        <fullName evidence="2">Uncharacterized protein</fullName>
    </submittedName>
</protein>
<sequence>MLLHGDTLLGLLLGEVLARLAVEVPIERECDSEGEDEGEDEGGNERCLIRNAILLMVYDSPGQKVEGLVEKKRENRELSGKAGAPATRYTWYHNNELNEVEFILRII</sequence>
<keyword evidence="3" id="KW-1185">Reference proteome</keyword>
<evidence type="ECO:0000313" key="2">
    <source>
        <dbReference type="EMBL" id="KAK0727420.1"/>
    </source>
</evidence>
<proteinExistence type="predicted"/>
<evidence type="ECO:0000256" key="1">
    <source>
        <dbReference type="SAM" id="SignalP"/>
    </source>
</evidence>
<reference evidence="2" key="1">
    <citation type="submission" date="2023-06" db="EMBL/GenBank/DDBJ databases">
        <title>Genome-scale phylogeny and comparative genomics of the fungal order Sordariales.</title>
        <authorList>
            <consortium name="Lawrence Berkeley National Laboratory"/>
            <person name="Hensen N."/>
            <person name="Bonometti L."/>
            <person name="Westerberg I."/>
            <person name="Brannstrom I.O."/>
            <person name="Guillou S."/>
            <person name="Cros-Aarteil S."/>
            <person name="Calhoun S."/>
            <person name="Haridas S."/>
            <person name="Kuo A."/>
            <person name="Mondo S."/>
            <person name="Pangilinan J."/>
            <person name="Riley R."/>
            <person name="LaButti K."/>
            <person name="Andreopoulos B."/>
            <person name="Lipzen A."/>
            <person name="Chen C."/>
            <person name="Yanf M."/>
            <person name="Daum C."/>
            <person name="Ng V."/>
            <person name="Clum A."/>
            <person name="Steindorff A."/>
            <person name="Ohm R."/>
            <person name="Martin F."/>
            <person name="Silar P."/>
            <person name="Natvig D."/>
            <person name="Lalanne C."/>
            <person name="Gautier V."/>
            <person name="Ament-velasquez S.L."/>
            <person name="Kruys A."/>
            <person name="Hutchinson M.I."/>
            <person name="Powell A.J."/>
            <person name="Barry K."/>
            <person name="Miller A.N."/>
            <person name="Grigoriev I.V."/>
            <person name="Debuchy R."/>
            <person name="Gladieux P."/>
            <person name="Thoren M.H."/>
            <person name="Johannesson H."/>
        </authorList>
    </citation>
    <scope>NUCLEOTIDE SEQUENCE</scope>
    <source>
        <strain evidence="2">SMH2392-1A</strain>
    </source>
</reference>
<gene>
    <name evidence="2" type="ORF">B0T26DRAFT_799446</name>
</gene>
<dbReference type="GeneID" id="85330241"/>
<organism evidence="2 3">
    <name type="scientific">Lasiosphaeria miniovina</name>
    <dbReference type="NCBI Taxonomy" id="1954250"/>
    <lineage>
        <taxon>Eukaryota</taxon>
        <taxon>Fungi</taxon>
        <taxon>Dikarya</taxon>
        <taxon>Ascomycota</taxon>
        <taxon>Pezizomycotina</taxon>
        <taxon>Sordariomycetes</taxon>
        <taxon>Sordariomycetidae</taxon>
        <taxon>Sordariales</taxon>
        <taxon>Lasiosphaeriaceae</taxon>
        <taxon>Lasiosphaeria</taxon>
    </lineage>
</organism>
<comment type="caution">
    <text evidence="2">The sequence shown here is derived from an EMBL/GenBank/DDBJ whole genome shotgun (WGS) entry which is preliminary data.</text>
</comment>
<accession>A0AA40B490</accession>
<feature type="chain" id="PRO_5041391375" evidence="1">
    <location>
        <begin position="19"/>
        <end position="107"/>
    </location>
</feature>
<keyword evidence="1" id="KW-0732">Signal</keyword>
<dbReference type="Proteomes" id="UP001172101">
    <property type="component" value="Unassembled WGS sequence"/>
</dbReference>
<dbReference type="RefSeq" id="XP_060300275.1">
    <property type="nucleotide sequence ID" value="XM_060446971.1"/>
</dbReference>
<dbReference type="AlphaFoldDB" id="A0AA40B490"/>
<dbReference type="EMBL" id="JAUIRO010000002">
    <property type="protein sequence ID" value="KAK0727420.1"/>
    <property type="molecule type" value="Genomic_DNA"/>
</dbReference>
<evidence type="ECO:0000313" key="3">
    <source>
        <dbReference type="Proteomes" id="UP001172101"/>
    </source>
</evidence>